<dbReference type="Proteomes" id="UP001558652">
    <property type="component" value="Unassembled WGS sequence"/>
</dbReference>
<dbReference type="SMART" id="SM00324">
    <property type="entry name" value="RhoGAP"/>
    <property type="match status" value="1"/>
</dbReference>
<reference evidence="2 3" key="1">
    <citation type="submission" date="2024-07" db="EMBL/GenBank/DDBJ databases">
        <title>Chromosome-level genome assembly of the water stick insect Ranatra chinensis (Heteroptera: Nepidae).</title>
        <authorList>
            <person name="Liu X."/>
        </authorList>
    </citation>
    <scope>NUCLEOTIDE SEQUENCE [LARGE SCALE GENOMIC DNA]</scope>
    <source>
        <strain evidence="2">Cailab_2021Rc</strain>
        <tissue evidence="2">Muscle</tissue>
    </source>
</reference>
<dbReference type="Gene3D" id="1.10.555.10">
    <property type="entry name" value="Rho GTPase activation protein"/>
    <property type="match status" value="1"/>
</dbReference>
<keyword evidence="3" id="KW-1185">Reference proteome</keyword>
<dbReference type="InterPro" id="IPR000198">
    <property type="entry name" value="RhoGAP_dom"/>
</dbReference>
<proteinExistence type="predicted"/>
<feature type="domain" description="Rho-GAP" evidence="1">
    <location>
        <begin position="49"/>
        <end position="244"/>
    </location>
</feature>
<dbReference type="Pfam" id="PF00620">
    <property type="entry name" value="RhoGAP"/>
    <property type="match status" value="1"/>
</dbReference>
<dbReference type="EMBL" id="JBFDAA010000008">
    <property type="protein sequence ID" value="KAL1130354.1"/>
    <property type="molecule type" value="Genomic_DNA"/>
</dbReference>
<evidence type="ECO:0000259" key="1">
    <source>
        <dbReference type="PROSITE" id="PS50238"/>
    </source>
</evidence>
<protein>
    <recommendedName>
        <fullName evidence="1">Rho-GAP domain-containing protein</fullName>
    </recommendedName>
</protein>
<sequence length="244" mass="27835">MYMEEIFSEEIKNETSKLLKLLGVKHAVKKLDHRLRPEKKVELYHVFKTSLELLEKDAVTLAQSSAPVEVPVFIIDTCEFIKKNVKIEGLFRKAGSTSKQRELRATLDCGNRLEQDADHQVINVANILKLFFRELPEPLIPFNLHDLFLRCLTLKENKIEAILLGCLLLPTEHLNTLAYLMQFLNLIAMNSEFNKMDVGNLSIIFTPSIMPVSAPKLTPHGGERINHHVQIIRASILNVFSLLI</sequence>
<accession>A0ABD0YIC4</accession>
<dbReference type="PANTHER" id="PTHR15670:SF4">
    <property type="entry name" value="RHO GTPASE-ACTIVATING PROTEIN 11A"/>
    <property type="match status" value="1"/>
</dbReference>
<dbReference type="PANTHER" id="PTHR15670">
    <property type="entry name" value="RHO GTPASE ACTIVATING PROTEIN 11A"/>
    <property type="match status" value="1"/>
</dbReference>
<evidence type="ECO:0000313" key="3">
    <source>
        <dbReference type="Proteomes" id="UP001558652"/>
    </source>
</evidence>
<dbReference type="InterPro" id="IPR042869">
    <property type="entry name" value="ARHGAP11A/B"/>
</dbReference>
<dbReference type="AlphaFoldDB" id="A0ABD0YIC4"/>
<evidence type="ECO:0000313" key="2">
    <source>
        <dbReference type="EMBL" id="KAL1130354.1"/>
    </source>
</evidence>
<dbReference type="InterPro" id="IPR008936">
    <property type="entry name" value="Rho_GTPase_activation_prot"/>
</dbReference>
<dbReference type="PROSITE" id="PS50238">
    <property type="entry name" value="RHOGAP"/>
    <property type="match status" value="1"/>
</dbReference>
<name>A0ABD0YIC4_9HEMI</name>
<gene>
    <name evidence="2" type="ORF">AAG570_013292</name>
</gene>
<dbReference type="SUPFAM" id="SSF48350">
    <property type="entry name" value="GTPase activation domain, GAP"/>
    <property type="match status" value="1"/>
</dbReference>
<comment type="caution">
    <text evidence="2">The sequence shown here is derived from an EMBL/GenBank/DDBJ whole genome shotgun (WGS) entry which is preliminary data.</text>
</comment>
<organism evidence="2 3">
    <name type="scientific">Ranatra chinensis</name>
    <dbReference type="NCBI Taxonomy" id="642074"/>
    <lineage>
        <taxon>Eukaryota</taxon>
        <taxon>Metazoa</taxon>
        <taxon>Ecdysozoa</taxon>
        <taxon>Arthropoda</taxon>
        <taxon>Hexapoda</taxon>
        <taxon>Insecta</taxon>
        <taxon>Pterygota</taxon>
        <taxon>Neoptera</taxon>
        <taxon>Paraneoptera</taxon>
        <taxon>Hemiptera</taxon>
        <taxon>Heteroptera</taxon>
        <taxon>Panheteroptera</taxon>
        <taxon>Nepomorpha</taxon>
        <taxon>Nepidae</taxon>
        <taxon>Ranatrinae</taxon>
        <taxon>Ranatra</taxon>
    </lineage>
</organism>